<dbReference type="EMBL" id="GBRH01221101">
    <property type="protein sequence ID" value="JAD76794.1"/>
    <property type="molecule type" value="Transcribed_RNA"/>
</dbReference>
<feature type="region of interest" description="Disordered" evidence="1">
    <location>
        <begin position="1"/>
        <end position="27"/>
    </location>
</feature>
<feature type="compositionally biased region" description="Basic residues" evidence="1">
    <location>
        <begin position="1"/>
        <end position="15"/>
    </location>
</feature>
<reference evidence="2" key="1">
    <citation type="submission" date="2014-09" db="EMBL/GenBank/DDBJ databases">
        <authorList>
            <person name="Magalhaes I.L.F."/>
            <person name="Oliveira U."/>
            <person name="Santos F.R."/>
            <person name="Vidigal T.H.D.A."/>
            <person name="Brescovit A.D."/>
            <person name="Santos A.J."/>
        </authorList>
    </citation>
    <scope>NUCLEOTIDE SEQUENCE</scope>
    <source>
        <tissue evidence="2">Shoot tissue taken approximately 20 cm above the soil surface</tissue>
    </source>
</reference>
<protein>
    <submittedName>
        <fullName evidence="2">Uncharacterized protein</fullName>
    </submittedName>
</protein>
<dbReference type="AlphaFoldDB" id="A0A0A9CKG9"/>
<reference evidence="2" key="2">
    <citation type="journal article" date="2015" name="Data Brief">
        <title>Shoot transcriptome of the giant reed, Arundo donax.</title>
        <authorList>
            <person name="Barrero R.A."/>
            <person name="Guerrero F.D."/>
            <person name="Moolhuijzen P."/>
            <person name="Goolsby J.A."/>
            <person name="Tidwell J."/>
            <person name="Bellgard S.E."/>
            <person name="Bellgard M.I."/>
        </authorList>
    </citation>
    <scope>NUCLEOTIDE SEQUENCE</scope>
    <source>
        <tissue evidence="2">Shoot tissue taken approximately 20 cm above the soil surface</tissue>
    </source>
</reference>
<organism evidence="2">
    <name type="scientific">Arundo donax</name>
    <name type="common">Giant reed</name>
    <name type="synonym">Donax arundinaceus</name>
    <dbReference type="NCBI Taxonomy" id="35708"/>
    <lineage>
        <taxon>Eukaryota</taxon>
        <taxon>Viridiplantae</taxon>
        <taxon>Streptophyta</taxon>
        <taxon>Embryophyta</taxon>
        <taxon>Tracheophyta</taxon>
        <taxon>Spermatophyta</taxon>
        <taxon>Magnoliopsida</taxon>
        <taxon>Liliopsida</taxon>
        <taxon>Poales</taxon>
        <taxon>Poaceae</taxon>
        <taxon>PACMAD clade</taxon>
        <taxon>Arundinoideae</taxon>
        <taxon>Arundineae</taxon>
        <taxon>Arundo</taxon>
    </lineage>
</organism>
<sequence length="69" mass="8001">MAKIHQPRQRCRQPHNKANPTKEKKVADLTTKMQDKHNFDELDGLAWALTGMGAAKHKECSRFGWTQRK</sequence>
<proteinExistence type="predicted"/>
<name>A0A0A9CKG9_ARUDO</name>
<evidence type="ECO:0000256" key="1">
    <source>
        <dbReference type="SAM" id="MobiDB-lite"/>
    </source>
</evidence>
<accession>A0A0A9CKG9</accession>
<evidence type="ECO:0000313" key="2">
    <source>
        <dbReference type="EMBL" id="JAD76794.1"/>
    </source>
</evidence>